<gene>
    <name evidence="3" type="ORF">JK358_13085</name>
</gene>
<evidence type="ECO:0000256" key="2">
    <source>
        <dbReference type="SAM" id="SignalP"/>
    </source>
</evidence>
<comment type="caution">
    <text evidence="3">The sequence shown here is derived from an EMBL/GenBank/DDBJ whole genome shotgun (WGS) entry which is preliminary data.</text>
</comment>
<name>A0ABS1M462_9NOCA</name>
<reference evidence="3 4" key="1">
    <citation type="submission" date="2021-01" db="EMBL/GenBank/DDBJ databases">
        <title>WGS of actinomycetes isolated from Thailand.</title>
        <authorList>
            <person name="Thawai C."/>
        </authorList>
    </citation>
    <scope>NUCLEOTIDE SEQUENCE [LARGE SCALE GENOMIC DNA]</scope>
    <source>
        <strain evidence="3 4">LPG 2</strain>
    </source>
</reference>
<feature type="signal peptide" evidence="2">
    <location>
        <begin position="1"/>
        <end position="28"/>
    </location>
</feature>
<evidence type="ECO:0000313" key="4">
    <source>
        <dbReference type="Proteomes" id="UP000602198"/>
    </source>
</evidence>
<keyword evidence="2" id="KW-0732">Signal</keyword>
<sequence>MIRRALGHAAAAIGVGALAVLAAAPAGAAPETITWNNNTSQYTRTISNATPAVGDTITVTTTFNRLQAGDETIHWLKDWHPACLTYVTDSAKLTDAAGDHAVEPYLEIGSDFIAGDFTATSYRMVMKHGGPASTFSARYTVGSCATGTALQTGMEYLSNLGHVDFAAKGPAITVGGTPGPGGGTGSSSGSGILDSLLNGAGSGS</sequence>
<organism evidence="3 4">
    <name type="scientific">Nocardia acididurans</name>
    <dbReference type="NCBI Taxonomy" id="2802282"/>
    <lineage>
        <taxon>Bacteria</taxon>
        <taxon>Bacillati</taxon>
        <taxon>Actinomycetota</taxon>
        <taxon>Actinomycetes</taxon>
        <taxon>Mycobacteriales</taxon>
        <taxon>Nocardiaceae</taxon>
        <taxon>Nocardia</taxon>
    </lineage>
</organism>
<evidence type="ECO:0000313" key="3">
    <source>
        <dbReference type="EMBL" id="MBL1075329.1"/>
    </source>
</evidence>
<accession>A0ABS1M462</accession>
<feature type="region of interest" description="Disordered" evidence="1">
    <location>
        <begin position="176"/>
        <end position="204"/>
    </location>
</feature>
<proteinExistence type="predicted"/>
<keyword evidence="4" id="KW-1185">Reference proteome</keyword>
<feature type="compositionally biased region" description="Gly residues" evidence="1">
    <location>
        <begin position="176"/>
        <end position="188"/>
    </location>
</feature>
<evidence type="ECO:0000256" key="1">
    <source>
        <dbReference type="SAM" id="MobiDB-lite"/>
    </source>
</evidence>
<feature type="chain" id="PRO_5046620975" evidence="2">
    <location>
        <begin position="29"/>
        <end position="204"/>
    </location>
</feature>
<dbReference type="EMBL" id="JAERRJ010000004">
    <property type="protein sequence ID" value="MBL1075329.1"/>
    <property type="molecule type" value="Genomic_DNA"/>
</dbReference>
<dbReference type="RefSeq" id="WP_201947190.1">
    <property type="nucleotide sequence ID" value="NZ_JAERRJ010000004.1"/>
</dbReference>
<dbReference type="Proteomes" id="UP000602198">
    <property type="component" value="Unassembled WGS sequence"/>
</dbReference>
<protein>
    <submittedName>
        <fullName evidence="3">Uncharacterized protein</fullName>
    </submittedName>
</protein>